<reference evidence="2" key="1">
    <citation type="submission" date="2017-05" db="EMBL/GenBank/DDBJ databases">
        <authorList>
            <person name="Ray J."/>
            <person name="Price M."/>
            <person name="Deutschbauer A."/>
        </authorList>
    </citation>
    <scope>NUCLEOTIDE SEQUENCE [LARGE SCALE GENOMIC DNA]</scope>
    <source>
        <strain evidence="2">DSM 19842</strain>
    </source>
</reference>
<dbReference type="Pfam" id="PF17957">
    <property type="entry name" value="Big_7"/>
    <property type="match status" value="1"/>
</dbReference>
<dbReference type="AlphaFoldDB" id="A0A1X9YNK1"/>
<keyword evidence="2" id="KW-1185">Reference proteome</keyword>
<accession>A0A1X9YNK1</accession>
<gene>
    <name evidence="1" type="ORF">CA264_02645</name>
</gene>
<name>A0A1X9YNK1_9BACT</name>
<dbReference type="OrthoDB" id="852500at2"/>
<proteinExistence type="predicted"/>
<protein>
    <recommendedName>
        <fullName evidence="3">DUF4625 domain-containing protein</fullName>
    </recommendedName>
</protein>
<dbReference type="Proteomes" id="UP000266292">
    <property type="component" value="Chromosome"/>
</dbReference>
<evidence type="ECO:0000313" key="1">
    <source>
        <dbReference type="EMBL" id="ARS34427.1"/>
    </source>
</evidence>
<evidence type="ECO:0008006" key="3">
    <source>
        <dbReference type="Google" id="ProtNLM"/>
    </source>
</evidence>
<dbReference type="EMBL" id="CP021235">
    <property type="protein sequence ID" value="ARS34427.1"/>
    <property type="molecule type" value="Genomic_DNA"/>
</dbReference>
<organism evidence="1 2">
    <name type="scientific">Pontibacter actiniarum</name>
    <dbReference type="NCBI Taxonomy" id="323450"/>
    <lineage>
        <taxon>Bacteria</taxon>
        <taxon>Pseudomonadati</taxon>
        <taxon>Bacteroidota</taxon>
        <taxon>Cytophagia</taxon>
        <taxon>Cytophagales</taxon>
        <taxon>Hymenobacteraceae</taxon>
        <taxon>Pontibacter</taxon>
    </lineage>
</organism>
<evidence type="ECO:0000313" key="2">
    <source>
        <dbReference type="Proteomes" id="UP000266292"/>
    </source>
</evidence>
<dbReference type="Gene3D" id="2.60.40.10">
    <property type="entry name" value="Immunoglobulins"/>
    <property type="match status" value="1"/>
</dbReference>
<dbReference type="InterPro" id="IPR013783">
    <property type="entry name" value="Ig-like_fold"/>
</dbReference>
<sequence length="128" mass="13813">MLASMVAVCMLTACEDLFENGSLKPDGSTPSLTVNNPSKNQSVSAATGLRVNITAVDKDKFQDIEFTLEGQNAEKSVLNFKKFPQKNVVEFDTTVNVTGIAPGVYTLKVSATDKRTNVSIQEVLVNVK</sequence>
<dbReference type="KEGG" id="pact:CA264_02645"/>